<dbReference type="InterPro" id="IPR013219">
    <property type="entry name" value="Ribosomal_mS33"/>
</dbReference>
<keyword evidence="4" id="KW-0496">Mitochondrion</keyword>
<reference evidence="8" key="1">
    <citation type="submission" date="2022-12" db="EMBL/GenBank/DDBJ databases">
        <title>Genome assemblies of Blomia tropicalis.</title>
        <authorList>
            <person name="Cui Y."/>
        </authorList>
    </citation>
    <scope>NUCLEOTIDE SEQUENCE</scope>
    <source>
        <tissue evidence="8">Adult mites</tissue>
    </source>
</reference>
<evidence type="ECO:0000256" key="2">
    <source>
        <dbReference type="ARBA" id="ARBA00008970"/>
    </source>
</evidence>
<dbReference type="PANTHER" id="PTHR13362">
    <property type="entry name" value="MITOCHONDRIAL RIBOSOMAL PROTEIN S33"/>
    <property type="match status" value="1"/>
</dbReference>
<proteinExistence type="inferred from homology"/>
<dbReference type="EMBL" id="JAPWDV010000002">
    <property type="protein sequence ID" value="KAJ6219906.1"/>
    <property type="molecule type" value="Genomic_DNA"/>
</dbReference>
<dbReference type="OMA" id="YSGLMWR"/>
<feature type="region of interest" description="Disordered" evidence="7">
    <location>
        <begin position="58"/>
        <end position="79"/>
    </location>
</feature>
<comment type="subcellular location">
    <subcellularLocation>
        <location evidence="1">Mitochondrion</location>
    </subcellularLocation>
</comment>
<evidence type="ECO:0000256" key="5">
    <source>
        <dbReference type="ARBA" id="ARBA00023274"/>
    </source>
</evidence>
<dbReference type="PANTHER" id="PTHR13362:SF2">
    <property type="entry name" value="SMALL RIBOSOMAL SUBUNIT PROTEIN MS33"/>
    <property type="match status" value="1"/>
</dbReference>
<dbReference type="Proteomes" id="UP001142055">
    <property type="component" value="Chromosome 2"/>
</dbReference>
<evidence type="ECO:0000256" key="3">
    <source>
        <dbReference type="ARBA" id="ARBA00022980"/>
    </source>
</evidence>
<evidence type="ECO:0000256" key="4">
    <source>
        <dbReference type="ARBA" id="ARBA00023128"/>
    </source>
</evidence>
<dbReference type="GO" id="GO:1990904">
    <property type="term" value="C:ribonucleoprotein complex"/>
    <property type="evidence" value="ECO:0007669"/>
    <property type="project" value="UniProtKB-KW"/>
</dbReference>
<dbReference type="GO" id="GO:0005840">
    <property type="term" value="C:ribosome"/>
    <property type="evidence" value="ECO:0007669"/>
    <property type="project" value="UniProtKB-KW"/>
</dbReference>
<evidence type="ECO:0000256" key="6">
    <source>
        <dbReference type="ARBA" id="ARBA00035132"/>
    </source>
</evidence>
<feature type="region of interest" description="Disordered" evidence="7">
    <location>
        <begin position="109"/>
        <end position="142"/>
    </location>
</feature>
<organism evidence="8 9">
    <name type="scientific">Blomia tropicalis</name>
    <name type="common">Mite</name>
    <dbReference type="NCBI Taxonomy" id="40697"/>
    <lineage>
        <taxon>Eukaryota</taxon>
        <taxon>Metazoa</taxon>
        <taxon>Ecdysozoa</taxon>
        <taxon>Arthropoda</taxon>
        <taxon>Chelicerata</taxon>
        <taxon>Arachnida</taxon>
        <taxon>Acari</taxon>
        <taxon>Acariformes</taxon>
        <taxon>Sarcoptiformes</taxon>
        <taxon>Astigmata</taxon>
        <taxon>Glycyphagoidea</taxon>
        <taxon>Echimyopodidae</taxon>
        <taxon>Blomia</taxon>
    </lineage>
</organism>
<feature type="compositionally biased region" description="Basic and acidic residues" evidence="7">
    <location>
        <begin position="128"/>
        <end position="142"/>
    </location>
</feature>
<keyword evidence="5" id="KW-0687">Ribonucleoprotein</keyword>
<keyword evidence="3" id="KW-0689">Ribosomal protein</keyword>
<keyword evidence="9" id="KW-1185">Reference proteome</keyword>
<comment type="similarity">
    <text evidence="2">Belongs to the mitochondrion-specific ribosomal protein mS33 family.</text>
</comment>
<name>A0A9Q0RMN7_BLOTA</name>
<dbReference type="Pfam" id="PF08293">
    <property type="entry name" value="MRP-S33"/>
    <property type="match status" value="1"/>
</dbReference>
<dbReference type="GO" id="GO:0005739">
    <property type="term" value="C:mitochondrion"/>
    <property type="evidence" value="ECO:0007669"/>
    <property type="project" value="UniProtKB-SubCell"/>
</dbReference>
<evidence type="ECO:0000256" key="7">
    <source>
        <dbReference type="SAM" id="MobiDB-lite"/>
    </source>
</evidence>
<sequence length="142" mass="16863">MTSSKQSKYALRMLKLSGKIFSEYIRPQMPHEISRAVLVDGKQRTQWESYHYQNEQIVERSKERPADLLPTRNPHYYPAHPQLKDLISTLREHGLFRDEHQDIVEEMSRLRALRGKPDKVRKTKGNKYKPESETKTEDEVKE</sequence>
<feature type="compositionally biased region" description="Basic and acidic residues" evidence="7">
    <location>
        <begin position="109"/>
        <end position="120"/>
    </location>
</feature>
<evidence type="ECO:0000313" key="9">
    <source>
        <dbReference type="Proteomes" id="UP001142055"/>
    </source>
</evidence>
<evidence type="ECO:0000313" key="8">
    <source>
        <dbReference type="EMBL" id="KAJ6219906.1"/>
    </source>
</evidence>
<protein>
    <recommendedName>
        <fullName evidence="6">Small ribosomal subunit protein mS33</fullName>
    </recommendedName>
</protein>
<comment type="caution">
    <text evidence="8">The sequence shown here is derived from an EMBL/GenBank/DDBJ whole genome shotgun (WGS) entry which is preliminary data.</text>
</comment>
<evidence type="ECO:0000256" key="1">
    <source>
        <dbReference type="ARBA" id="ARBA00004173"/>
    </source>
</evidence>
<accession>A0A9Q0RMN7</accession>
<dbReference type="AlphaFoldDB" id="A0A9Q0RMN7"/>
<gene>
    <name evidence="8" type="ORF">RDWZM_005718</name>
</gene>